<dbReference type="Pfam" id="PF13527">
    <property type="entry name" value="Acetyltransf_9"/>
    <property type="match status" value="1"/>
</dbReference>
<dbReference type="InterPro" id="IPR000182">
    <property type="entry name" value="GNAT_dom"/>
</dbReference>
<dbReference type="eggNOG" id="COG4552">
    <property type="taxonomic scope" value="Bacteria"/>
</dbReference>
<dbReference type="STRING" id="28115.HQ47_07790"/>
<evidence type="ECO:0000313" key="2">
    <source>
        <dbReference type="EMBL" id="KGN73357.1"/>
    </source>
</evidence>
<dbReference type="GO" id="GO:0030649">
    <property type="term" value="P:aminoglycoside antibiotic catabolic process"/>
    <property type="evidence" value="ECO:0007669"/>
    <property type="project" value="TreeGrafter"/>
</dbReference>
<dbReference type="EMBL" id="JRFA01000023">
    <property type="protein sequence ID" value="KGN73357.1"/>
    <property type="molecule type" value="Genomic_DNA"/>
</dbReference>
<dbReference type="PANTHER" id="PTHR37817">
    <property type="entry name" value="N-ACETYLTRANSFERASE EIS"/>
    <property type="match status" value="1"/>
</dbReference>
<dbReference type="PANTHER" id="PTHR37817:SF1">
    <property type="entry name" value="N-ACETYLTRANSFERASE EIS"/>
    <property type="match status" value="1"/>
</dbReference>
<dbReference type="SUPFAM" id="SSF55729">
    <property type="entry name" value="Acyl-CoA N-acyltransferases (Nat)"/>
    <property type="match status" value="1"/>
</dbReference>
<dbReference type="InterPro" id="IPR016181">
    <property type="entry name" value="Acyl_CoA_acyltransferase"/>
</dbReference>
<organism evidence="2 3">
    <name type="scientific">Porphyromonas macacae</name>
    <dbReference type="NCBI Taxonomy" id="28115"/>
    <lineage>
        <taxon>Bacteria</taxon>
        <taxon>Pseudomonadati</taxon>
        <taxon>Bacteroidota</taxon>
        <taxon>Bacteroidia</taxon>
        <taxon>Bacteroidales</taxon>
        <taxon>Porphyromonadaceae</taxon>
        <taxon>Porphyromonas</taxon>
    </lineage>
</organism>
<dbReference type="PROSITE" id="PS51186">
    <property type="entry name" value="GNAT"/>
    <property type="match status" value="1"/>
</dbReference>
<dbReference type="Proteomes" id="UP000030103">
    <property type="component" value="Unassembled WGS sequence"/>
</dbReference>
<protein>
    <recommendedName>
        <fullName evidence="1">N-acetyltransferase domain-containing protein</fullName>
    </recommendedName>
</protein>
<dbReference type="Gene3D" id="3.40.630.30">
    <property type="match status" value="1"/>
</dbReference>
<reference evidence="2 3" key="1">
    <citation type="submission" date="2014-09" db="EMBL/GenBank/DDBJ databases">
        <title>Draft Genome Sequence of Porphyromonas macacae COT-192_OH2859.</title>
        <authorList>
            <person name="Wallis C."/>
            <person name="Deusch O."/>
            <person name="O'Flynn C."/>
            <person name="Davis I."/>
            <person name="Horsfall A."/>
            <person name="Kirkwood N."/>
            <person name="Harris S."/>
            <person name="Eisen J.A."/>
            <person name="Coil D.A."/>
            <person name="Darling A.E."/>
            <person name="Jospin G."/>
            <person name="Alexiev A."/>
        </authorList>
    </citation>
    <scope>NUCLEOTIDE SEQUENCE [LARGE SCALE GENOMIC DNA]</scope>
    <source>
        <strain evidence="3">COT-192 OH2859</strain>
    </source>
</reference>
<dbReference type="OrthoDB" id="9768284at2"/>
<sequence>MTKSEDRILKESRNIWHRCFPNDPEVFLDLYFSRVFKASNTLLLQNDKGETAAHVQCLPYELNWQGLRLPAGYISGACTIPEERNKGLMKNLMQRALRKMYERGDFFSFLIPAEPGLYDFYRRKSGFETAFYKQTVSGVEEVCKSGEDILSGAWDDFIRRAEKQRIPGGILHNTAQLQAVAEDLNLAGGGIARYPEDSPEVSAICWYRTNDGVLYIPDIYGPNHMRRQLIDKLMTKLQCHRLQATLPASPERREPKGMLRLLRIPEIMRIYAAGNQKFDRQFILRDEQIPENNGVYTVRNGLLTFEPQTSEQDFTKEVLTPEQLTEIIFAETPLFMSIMLE</sequence>
<evidence type="ECO:0000313" key="3">
    <source>
        <dbReference type="Proteomes" id="UP000030103"/>
    </source>
</evidence>
<gene>
    <name evidence="2" type="ORF">HQ47_07790</name>
</gene>
<dbReference type="AlphaFoldDB" id="A0A0A2E6Z5"/>
<proteinExistence type="predicted"/>
<evidence type="ECO:0000259" key="1">
    <source>
        <dbReference type="PROSITE" id="PS51186"/>
    </source>
</evidence>
<keyword evidence="3" id="KW-1185">Reference proteome</keyword>
<comment type="caution">
    <text evidence="2">The sequence shown here is derived from an EMBL/GenBank/DDBJ whole genome shotgun (WGS) entry which is preliminary data.</text>
</comment>
<feature type="domain" description="N-acetyltransferase" evidence="1">
    <location>
        <begin position="1"/>
        <end position="146"/>
    </location>
</feature>
<dbReference type="RefSeq" id="WP_036874502.1">
    <property type="nucleotide sequence ID" value="NZ_JASBZX010000005.1"/>
</dbReference>
<dbReference type="InterPro" id="IPR051554">
    <property type="entry name" value="Acetyltransferase_Eis"/>
</dbReference>
<dbReference type="GO" id="GO:0034069">
    <property type="term" value="F:aminoglycoside N-acetyltransferase activity"/>
    <property type="evidence" value="ECO:0007669"/>
    <property type="project" value="TreeGrafter"/>
</dbReference>
<name>A0A0A2E6Z5_9PORP</name>
<accession>A0A0A2E6Z5</accession>